<keyword evidence="5 11" id="KW-0863">Zinc-finger</keyword>
<dbReference type="Proteomes" id="UP000283509">
    <property type="component" value="Unassembled WGS sequence"/>
</dbReference>
<evidence type="ECO:0000256" key="10">
    <source>
        <dbReference type="ARBA" id="ARBA00023242"/>
    </source>
</evidence>
<dbReference type="PANTHER" id="PTHR45925">
    <property type="entry name" value="ZINC FINGER PROTEIN"/>
    <property type="match status" value="1"/>
</dbReference>
<evidence type="ECO:0000256" key="6">
    <source>
        <dbReference type="ARBA" id="ARBA00022833"/>
    </source>
</evidence>
<evidence type="ECO:0000256" key="11">
    <source>
        <dbReference type="PROSITE-ProRule" id="PRU00042"/>
    </source>
</evidence>
<keyword evidence="10" id="KW-0539">Nucleus</keyword>
<dbReference type="GO" id="GO:0005634">
    <property type="term" value="C:nucleus"/>
    <property type="evidence" value="ECO:0007669"/>
    <property type="project" value="UniProtKB-SubCell"/>
</dbReference>
<dbReference type="AlphaFoldDB" id="A0A423U7J7"/>
<dbReference type="GO" id="GO:0008270">
    <property type="term" value="F:zinc ion binding"/>
    <property type="evidence" value="ECO:0007669"/>
    <property type="project" value="UniProtKB-KW"/>
</dbReference>
<dbReference type="PROSITE" id="PS50157">
    <property type="entry name" value="ZINC_FINGER_C2H2_2"/>
    <property type="match status" value="1"/>
</dbReference>
<reference evidence="13 14" key="2">
    <citation type="submission" date="2019-01" db="EMBL/GenBank/DDBJ databases">
        <title>The decoding of complex shrimp genome reveals the adaptation for benthos swimmer, frequently molting mechanism and breeding impact on genome.</title>
        <authorList>
            <person name="Sun Y."/>
            <person name="Gao Y."/>
            <person name="Yu Y."/>
        </authorList>
    </citation>
    <scope>NUCLEOTIDE SEQUENCE [LARGE SCALE GENOMIC DNA]</scope>
    <source>
        <tissue evidence="13">Muscle</tissue>
    </source>
</reference>
<keyword evidence="9" id="KW-0804">Transcription</keyword>
<dbReference type="Gene3D" id="3.30.160.60">
    <property type="entry name" value="Classic Zinc Finger"/>
    <property type="match status" value="2"/>
</dbReference>
<evidence type="ECO:0000256" key="1">
    <source>
        <dbReference type="ARBA" id="ARBA00004123"/>
    </source>
</evidence>
<dbReference type="SUPFAM" id="SSF57667">
    <property type="entry name" value="beta-beta-alpha zinc fingers"/>
    <property type="match status" value="1"/>
</dbReference>
<dbReference type="GO" id="GO:0000978">
    <property type="term" value="F:RNA polymerase II cis-regulatory region sequence-specific DNA binding"/>
    <property type="evidence" value="ECO:0007669"/>
    <property type="project" value="TreeGrafter"/>
</dbReference>
<organism evidence="13 14">
    <name type="scientific">Penaeus vannamei</name>
    <name type="common">Whiteleg shrimp</name>
    <name type="synonym">Litopenaeus vannamei</name>
    <dbReference type="NCBI Taxonomy" id="6689"/>
    <lineage>
        <taxon>Eukaryota</taxon>
        <taxon>Metazoa</taxon>
        <taxon>Ecdysozoa</taxon>
        <taxon>Arthropoda</taxon>
        <taxon>Crustacea</taxon>
        <taxon>Multicrustacea</taxon>
        <taxon>Malacostraca</taxon>
        <taxon>Eumalacostraca</taxon>
        <taxon>Eucarida</taxon>
        <taxon>Decapoda</taxon>
        <taxon>Dendrobranchiata</taxon>
        <taxon>Penaeoidea</taxon>
        <taxon>Penaeidae</taxon>
        <taxon>Penaeus</taxon>
    </lineage>
</organism>
<dbReference type="FunFam" id="3.30.160.60:FF:000100">
    <property type="entry name" value="Zinc finger 45-like"/>
    <property type="match status" value="2"/>
</dbReference>
<dbReference type="Pfam" id="PF00096">
    <property type="entry name" value="zf-C2H2"/>
    <property type="match status" value="1"/>
</dbReference>
<gene>
    <name evidence="13" type="ORF">C7M84_022141</name>
</gene>
<comment type="caution">
    <text evidence="13">The sequence shown here is derived from an EMBL/GenBank/DDBJ whole genome shotgun (WGS) entry which is preliminary data.</text>
</comment>
<keyword evidence="6" id="KW-0862">Zinc</keyword>
<evidence type="ECO:0000313" key="14">
    <source>
        <dbReference type="Proteomes" id="UP000283509"/>
    </source>
</evidence>
<comment type="similarity">
    <text evidence="2">Belongs to the krueppel C2H2-type zinc-finger protein family.</text>
</comment>
<evidence type="ECO:0000256" key="4">
    <source>
        <dbReference type="ARBA" id="ARBA00022737"/>
    </source>
</evidence>
<keyword evidence="14" id="KW-1185">Reference proteome</keyword>
<proteinExistence type="inferred from homology"/>
<evidence type="ECO:0000256" key="5">
    <source>
        <dbReference type="ARBA" id="ARBA00022771"/>
    </source>
</evidence>
<comment type="subcellular location">
    <subcellularLocation>
        <location evidence="1">Nucleus</location>
    </subcellularLocation>
</comment>
<keyword evidence="3" id="KW-0479">Metal-binding</keyword>
<evidence type="ECO:0000256" key="7">
    <source>
        <dbReference type="ARBA" id="ARBA00023015"/>
    </source>
</evidence>
<accession>A0A423U7J7</accession>
<evidence type="ECO:0000256" key="9">
    <source>
        <dbReference type="ARBA" id="ARBA00023163"/>
    </source>
</evidence>
<reference evidence="13 14" key="1">
    <citation type="submission" date="2018-04" db="EMBL/GenBank/DDBJ databases">
        <authorList>
            <person name="Zhang X."/>
            <person name="Yuan J."/>
            <person name="Li F."/>
            <person name="Xiang J."/>
        </authorList>
    </citation>
    <scope>NUCLEOTIDE SEQUENCE [LARGE SCALE GENOMIC DNA]</scope>
    <source>
        <tissue evidence="13">Muscle</tissue>
    </source>
</reference>
<protein>
    <submittedName>
        <fullName evidence="13">Zinc finger protein</fullName>
    </submittedName>
</protein>
<dbReference type="SMART" id="SM00355">
    <property type="entry name" value="ZnF_C2H2"/>
    <property type="match status" value="2"/>
</dbReference>
<dbReference type="EMBL" id="QCYY01000514">
    <property type="protein sequence ID" value="ROT84672.1"/>
    <property type="molecule type" value="Genomic_DNA"/>
</dbReference>
<evidence type="ECO:0000313" key="13">
    <source>
        <dbReference type="EMBL" id="ROT84672.1"/>
    </source>
</evidence>
<feature type="domain" description="C2H2-type" evidence="12">
    <location>
        <begin position="56"/>
        <end position="83"/>
    </location>
</feature>
<keyword evidence="8" id="KW-0238">DNA-binding</keyword>
<keyword evidence="4" id="KW-0677">Repeat</keyword>
<evidence type="ECO:0000256" key="8">
    <source>
        <dbReference type="ARBA" id="ARBA00023125"/>
    </source>
</evidence>
<evidence type="ECO:0000256" key="2">
    <source>
        <dbReference type="ARBA" id="ARBA00006991"/>
    </source>
</evidence>
<evidence type="ECO:0000256" key="3">
    <source>
        <dbReference type="ARBA" id="ARBA00022723"/>
    </source>
</evidence>
<dbReference type="OrthoDB" id="6376466at2759"/>
<name>A0A423U7J7_PENVA</name>
<dbReference type="GO" id="GO:0000981">
    <property type="term" value="F:DNA-binding transcription factor activity, RNA polymerase II-specific"/>
    <property type="evidence" value="ECO:0007669"/>
    <property type="project" value="TreeGrafter"/>
</dbReference>
<dbReference type="PROSITE" id="PS00028">
    <property type="entry name" value="ZINC_FINGER_C2H2_1"/>
    <property type="match status" value="1"/>
</dbReference>
<dbReference type="InterPro" id="IPR013087">
    <property type="entry name" value="Znf_C2H2_type"/>
</dbReference>
<evidence type="ECO:0000259" key="12">
    <source>
        <dbReference type="PROSITE" id="PS50157"/>
    </source>
</evidence>
<dbReference type="InterPro" id="IPR036236">
    <property type="entry name" value="Znf_C2H2_sf"/>
</dbReference>
<keyword evidence="7" id="KW-0805">Transcription regulation</keyword>
<dbReference type="InterPro" id="IPR051967">
    <property type="entry name" value="Krueppel_C2H2-ZF"/>
</dbReference>
<sequence length="114" mass="12280">MSGRRAGVKSILKAALSLLQAGVPSNTLAHLLTRLAPPARAPHEALRDRGGAEGGQSCPHCGRFFGRPVDLGRHLRTHTGEKPFACPHCAFRSAQSGNVYRHIKMKHPEFLAAP</sequence>